<name>A0A1I8B851_MELHA</name>
<keyword evidence="1" id="KW-1185">Reference proteome</keyword>
<sequence length="188" mass="22032">MAVCATKIGNEHFCGYVSTKLKLHLIWTIEEKNEFNQVEYCHISKLIKEDICEGEAAKLLGNDSHCEIRLIGMKLFGELNKPEMEERFEVFSKNVIDGYRLPKFMKDKSGIAIKLIYATKLELKNWFGFADSGLDKWLDEMKNELTQEYDNKIIKYAKIGISERIDISKFDEENEKKFKVWEENSTER</sequence>
<evidence type="ECO:0000313" key="2">
    <source>
        <dbReference type="WBParaSite" id="MhA1_Contig158.frz3.gene3"/>
    </source>
</evidence>
<accession>A0A1I8B851</accession>
<organism evidence="1 2">
    <name type="scientific">Meloidogyne hapla</name>
    <name type="common">Root-knot nematode worm</name>
    <dbReference type="NCBI Taxonomy" id="6305"/>
    <lineage>
        <taxon>Eukaryota</taxon>
        <taxon>Metazoa</taxon>
        <taxon>Ecdysozoa</taxon>
        <taxon>Nematoda</taxon>
        <taxon>Chromadorea</taxon>
        <taxon>Rhabditida</taxon>
        <taxon>Tylenchina</taxon>
        <taxon>Tylenchomorpha</taxon>
        <taxon>Tylenchoidea</taxon>
        <taxon>Meloidogynidae</taxon>
        <taxon>Meloidogyninae</taxon>
        <taxon>Meloidogyne</taxon>
    </lineage>
</organism>
<dbReference type="AlphaFoldDB" id="A0A1I8B851"/>
<dbReference type="WBParaSite" id="MhA1_Contig158.frz3.gene3">
    <property type="protein sequence ID" value="MhA1_Contig158.frz3.gene3"/>
    <property type="gene ID" value="MhA1_Contig158.frz3.gene3"/>
</dbReference>
<reference evidence="2" key="1">
    <citation type="submission" date="2016-11" db="UniProtKB">
        <authorList>
            <consortium name="WormBaseParasite"/>
        </authorList>
    </citation>
    <scope>IDENTIFICATION</scope>
</reference>
<proteinExistence type="predicted"/>
<protein>
    <submittedName>
        <fullName evidence="2">Uncharacterized protein</fullName>
    </submittedName>
</protein>
<dbReference type="Proteomes" id="UP000095281">
    <property type="component" value="Unplaced"/>
</dbReference>
<evidence type="ECO:0000313" key="1">
    <source>
        <dbReference type="Proteomes" id="UP000095281"/>
    </source>
</evidence>